<dbReference type="AlphaFoldDB" id="A0A8X8Z6D9"/>
<feature type="region of interest" description="Disordered" evidence="1">
    <location>
        <begin position="1"/>
        <end position="41"/>
    </location>
</feature>
<dbReference type="InterPro" id="IPR044811">
    <property type="entry name" value="DME/ROS1"/>
</dbReference>
<protein>
    <submittedName>
        <fullName evidence="2">Uncharacterized protein</fullName>
    </submittedName>
</protein>
<dbReference type="GO" id="GO:0019104">
    <property type="term" value="F:DNA N-glycosylase activity"/>
    <property type="evidence" value="ECO:0007669"/>
    <property type="project" value="InterPro"/>
</dbReference>
<dbReference type="PANTHER" id="PTHR46213">
    <property type="entry name" value="TRANSCRIPTIONAL ACTIVATOR DEMETER"/>
    <property type="match status" value="1"/>
</dbReference>
<keyword evidence="3" id="KW-1185">Reference proteome</keyword>
<reference evidence="2" key="1">
    <citation type="submission" date="2018-01" db="EMBL/GenBank/DDBJ databases">
        <authorList>
            <person name="Mao J.F."/>
        </authorList>
    </citation>
    <scope>NUCLEOTIDE SEQUENCE</scope>
    <source>
        <strain evidence="2">Huo1</strain>
        <tissue evidence="2">Leaf</tissue>
    </source>
</reference>
<reference evidence="2" key="2">
    <citation type="submission" date="2020-08" db="EMBL/GenBank/DDBJ databases">
        <title>Plant Genome Project.</title>
        <authorList>
            <person name="Zhang R.-G."/>
        </authorList>
    </citation>
    <scope>NUCLEOTIDE SEQUENCE</scope>
    <source>
        <strain evidence="2">Huo1</strain>
        <tissue evidence="2">Leaf</tissue>
    </source>
</reference>
<proteinExistence type="predicted"/>
<gene>
    <name evidence="2" type="ORF">SASPL_147077</name>
</gene>
<accession>A0A8X8Z6D9</accession>
<dbReference type="GO" id="GO:0141166">
    <property type="term" value="P:chromosomal 5-methylcytosine DNA demethylation pathway"/>
    <property type="evidence" value="ECO:0007669"/>
    <property type="project" value="InterPro"/>
</dbReference>
<organism evidence="2">
    <name type="scientific">Salvia splendens</name>
    <name type="common">Scarlet sage</name>
    <dbReference type="NCBI Taxonomy" id="180675"/>
    <lineage>
        <taxon>Eukaryota</taxon>
        <taxon>Viridiplantae</taxon>
        <taxon>Streptophyta</taxon>
        <taxon>Embryophyta</taxon>
        <taxon>Tracheophyta</taxon>
        <taxon>Spermatophyta</taxon>
        <taxon>Magnoliopsida</taxon>
        <taxon>eudicotyledons</taxon>
        <taxon>Gunneridae</taxon>
        <taxon>Pentapetalae</taxon>
        <taxon>asterids</taxon>
        <taxon>lamiids</taxon>
        <taxon>Lamiales</taxon>
        <taxon>Lamiaceae</taxon>
        <taxon>Nepetoideae</taxon>
        <taxon>Mentheae</taxon>
        <taxon>Salviinae</taxon>
        <taxon>Salvia</taxon>
        <taxon>Salvia subgen. Calosphace</taxon>
        <taxon>core Calosphace</taxon>
    </lineage>
</organism>
<name>A0A8X8Z6D9_SALSN</name>
<dbReference type="GO" id="GO:0035514">
    <property type="term" value="F:DNA demethylase activity"/>
    <property type="evidence" value="ECO:0007669"/>
    <property type="project" value="InterPro"/>
</dbReference>
<dbReference type="EMBL" id="PNBA02000018">
    <property type="protein sequence ID" value="KAG6392849.1"/>
    <property type="molecule type" value="Genomic_DNA"/>
</dbReference>
<evidence type="ECO:0000313" key="3">
    <source>
        <dbReference type="Proteomes" id="UP000298416"/>
    </source>
</evidence>
<evidence type="ECO:0000313" key="2">
    <source>
        <dbReference type="EMBL" id="KAG6392849.1"/>
    </source>
</evidence>
<evidence type="ECO:0000256" key="1">
    <source>
        <dbReference type="SAM" id="MobiDB-lite"/>
    </source>
</evidence>
<dbReference type="Proteomes" id="UP000298416">
    <property type="component" value="Unassembled WGS sequence"/>
</dbReference>
<comment type="caution">
    <text evidence="2">The sequence shown here is derived from an EMBL/GenBank/DDBJ whole genome shotgun (WGS) entry which is preliminary data.</text>
</comment>
<sequence length="305" mass="34285">MQMVQPKPSSSRGVPAPATPDIVARHSKASATDANECSHSKKRTCCRSLNHDTSENEDEDKAIGRPRTLLAYRGRRAKNLVEGTQNNKLISSFTTLPNELNGKIKFSEWKGSVMDSIVGAYLAQNVNDAISSPTFMLLAAKFLRNAASVVHKGKCLKRLKEDKTLRMRTKTKHSPALLNDMKDYHSKYQNEKEMSKASDAVDWDSVKRAGVGEISKAIQIRGHNNNLAKRINVCWELKSKCLRNGIYPSGQEKEELFENRAYIYPRGQEKEKLFENRASSLSLISIPNFNTSIFFVSKSYSLQVL</sequence>